<dbReference type="PANTHER" id="PTHR31286">
    <property type="entry name" value="GLYCINE-RICH CELL WALL STRUCTURAL PROTEIN 1.8-LIKE"/>
    <property type="match status" value="1"/>
</dbReference>
<comment type="caution">
    <text evidence="2">The sequence shown here is derived from an EMBL/GenBank/DDBJ whole genome shotgun (WGS) entry which is preliminary data.</text>
</comment>
<gene>
    <name evidence="2" type="ORF">Slati_3697200</name>
</gene>
<feature type="region of interest" description="Disordered" evidence="1">
    <location>
        <begin position="1"/>
        <end position="23"/>
    </location>
</feature>
<feature type="region of interest" description="Disordered" evidence="1">
    <location>
        <begin position="375"/>
        <end position="399"/>
    </location>
</feature>
<accession>A0AAW2U3K1</accession>
<sequence>MVATSGGSSPPSRSYRDAVAGAIVRPPPPPVSFDAASYRPMGMLTRDQGLKVLRFTSDEFDRLSQPFREESPIIPVWVGLSELSIYFFDRETLFSIVRLLGTPLRTDVSTATLVRPRVARLCVEINLLEPLQMEVGLGFGTEMLIQPVLYERLPKYCGTCRHLGHSDEECYEKHKTKPVRPVDGQGVSALLLFLLLLQLLLVRTSGEARSHPETSASGSKKDGEEMHDEEFCKDAPETMMKEVRQSTGVVDGLHSTPEDGLDYGEDRATSEMGPTVHEEPTSEPEVFVVGLSGTRLDIEQVVAMTHDELLRYVQNTLDQGLSEIATDVEDVIAVLIREGVIQTNEEEVVRRVACHRRGRSMGDGGRSVSLLASSDRGTMVSPPRRIATRSTVRSTPLVD</sequence>
<proteinExistence type="predicted"/>
<feature type="compositionally biased region" description="Polar residues" evidence="1">
    <location>
        <begin position="388"/>
        <end position="399"/>
    </location>
</feature>
<dbReference type="PANTHER" id="PTHR31286:SF180">
    <property type="entry name" value="OS10G0362600 PROTEIN"/>
    <property type="match status" value="1"/>
</dbReference>
<evidence type="ECO:0000256" key="1">
    <source>
        <dbReference type="SAM" id="MobiDB-lite"/>
    </source>
</evidence>
<dbReference type="InterPro" id="IPR040256">
    <property type="entry name" value="At4g02000-like"/>
</dbReference>
<reference evidence="2" key="2">
    <citation type="journal article" date="2024" name="Plant">
        <title>Genomic evolution and insights into agronomic trait innovations of Sesamum species.</title>
        <authorList>
            <person name="Miao H."/>
            <person name="Wang L."/>
            <person name="Qu L."/>
            <person name="Liu H."/>
            <person name="Sun Y."/>
            <person name="Le M."/>
            <person name="Wang Q."/>
            <person name="Wei S."/>
            <person name="Zheng Y."/>
            <person name="Lin W."/>
            <person name="Duan Y."/>
            <person name="Cao H."/>
            <person name="Xiong S."/>
            <person name="Wang X."/>
            <person name="Wei L."/>
            <person name="Li C."/>
            <person name="Ma Q."/>
            <person name="Ju M."/>
            <person name="Zhao R."/>
            <person name="Li G."/>
            <person name="Mu C."/>
            <person name="Tian Q."/>
            <person name="Mei H."/>
            <person name="Zhang T."/>
            <person name="Gao T."/>
            <person name="Zhang H."/>
        </authorList>
    </citation>
    <scope>NUCLEOTIDE SEQUENCE</scope>
    <source>
        <strain evidence="2">KEN1</strain>
    </source>
</reference>
<organism evidence="2">
    <name type="scientific">Sesamum latifolium</name>
    <dbReference type="NCBI Taxonomy" id="2727402"/>
    <lineage>
        <taxon>Eukaryota</taxon>
        <taxon>Viridiplantae</taxon>
        <taxon>Streptophyta</taxon>
        <taxon>Embryophyta</taxon>
        <taxon>Tracheophyta</taxon>
        <taxon>Spermatophyta</taxon>
        <taxon>Magnoliopsida</taxon>
        <taxon>eudicotyledons</taxon>
        <taxon>Gunneridae</taxon>
        <taxon>Pentapetalae</taxon>
        <taxon>asterids</taxon>
        <taxon>lamiids</taxon>
        <taxon>Lamiales</taxon>
        <taxon>Pedaliaceae</taxon>
        <taxon>Sesamum</taxon>
    </lineage>
</organism>
<feature type="compositionally biased region" description="Low complexity" evidence="1">
    <location>
        <begin position="1"/>
        <end position="13"/>
    </location>
</feature>
<evidence type="ECO:0000313" key="2">
    <source>
        <dbReference type="EMBL" id="KAL0411075.1"/>
    </source>
</evidence>
<feature type="region of interest" description="Disordered" evidence="1">
    <location>
        <begin position="250"/>
        <end position="283"/>
    </location>
</feature>
<protein>
    <recommendedName>
        <fullName evidence="3">DUF4283 domain-containing protein</fullName>
    </recommendedName>
</protein>
<feature type="region of interest" description="Disordered" evidence="1">
    <location>
        <begin position="207"/>
        <end position="235"/>
    </location>
</feature>
<name>A0AAW2U3K1_9LAMI</name>
<reference evidence="2" key="1">
    <citation type="submission" date="2020-06" db="EMBL/GenBank/DDBJ databases">
        <authorList>
            <person name="Li T."/>
            <person name="Hu X."/>
            <person name="Zhang T."/>
            <person name="Song X."/>
            <person name="Zhang H."/>
            <person name="Dai N."/>
            <person name="Sheng W."/>
            <person name="Hou X."/>
            <person name="Wei L."/>
        </authorList>
    </citation>
    <scope>NUCLEOTIDE SEQUENCE</scope>
    <source>
        <strain evidence="2">KEN1</strain>
        <tissue evidence="2">Leaf</tissue>
    </source>
</reference>
<feature type="compositionally biased region" description="Basic and acidic residues" evidence="1">
    <location>
        <begin position="219"/>
        <end position="235"/>
    </location>
</feature>
<evidence type="ECO:0008006" key="3">
    <source>
        <dbReference type="Google" id="ProtNLM"/>
    </source>
</evidence>
<dbReference type="EMBL" id="JACGWN010000013">
    <property type="protein sequence ID" value="KAL0411075.1"/>
    <property type="molecule type" value="Genomic_DNA"/>
</dbReference>
<dbReference type="AlphaFoldDB" id="A0AAW2U3K1"/>